<dbReference type="OrthoDB" id="4633749at2"/>
<accession>A0A100WCQ2</accession>
<sequence length="128" mass="14170">MVVNTLKHRIVHTAQRYLVNPVGRKLPVTMLETMGRTSGQPRHTAVGGRLVDNAFWLVSEHGTQSDYVKNIKANPAVRVRLNGRWRTGTAHLLPDDDATARLAQLPALNSAVVRVMGSDLLTIRIDLD</sequence>
<reference evidence="2" key="1">
    <citation type="journal article" date="2016" name="Genome Announc.">
        <title>Draft Genome Sequences of Five Rapidly Growing Mycobacterium Species, M. thermoresistibile, M. fortuitum subsp. acetamidolyticum, M. canariasense, M. brisbanense, and M. novocastrense.</title>
        <authorList>
            <person name="Katahira K."/>
            <person name="Ogura Y."/>
            <person name="Gotoh Y."/>
            <person name="Hayashi T."/>
        </authorList>
    </citation>
    <scope>NUCLEOTIDE SEQUENCE [LARGE SCALE GENOMIC DNA]</scope>
    <source>
        <strain evidence="2">JCM15298</strain>
    </source>
</reference>
<evidence type="ECO:0008006" key="3">
    <source>
        <dbReference type="Google" id="ProtNLM"/>
    </source>
</evidence>
<dbReference type="Gene3D" id="2.30.110.10">
    <property type="entry name" value="Electron Transport, Fmn-binding Protein, Chain A"/>
    <property type="match status" value="1"/>
</dbReference>
<dbReference type="EMBL" id="BCSY01000045">
    <property type="protein sequence ID" value="GAS95877.1"/>
    <property type="molecule type" value="Genomic_DNA"/>
</dbReference>
<proteinExistence type="predicted"/>
<reference evidence="2" key="2">
    <citation type="submission" date="2016-02" db="EMBL/GenBank/DDBJ databases">
        <title>Draft genome sequence of five rapidly growing Mycobacterium species.</title>
        <authorList>
            <person name="Katahira K."/>
            <person name="Gotou Y."/>
            <person name="Iida K."/>
            <person name="Ogura Y."/>
            <person name="Hayashi T."/>
        </authorList>
    </citation>
    <scope>NUCLEOTIDE SEQUENCE [LARGE SCALE GENOMIC DNA]</scope>
    <source>
        <strain evidence="2">JCM15298</strain>
    </source>
</reference>
<evidence type="ECO:0000313" key="2">
    <source>
        <dbReference type="Proteomes" id="UP000069443"/>
    </source>
</evidence>
<dbReference type="InterPro" id="IPR012349">
    <property type="entry name" value="Split_barrel_FMN-bd"/>
</dbReference>
<dbReference type="InterPro" id="IPR004378">
    <property type="entry name" value="F420H2_quin_Rdtase"/>
</dbReference>
<organism evidence="1 2">
    <name type="scientific">Mycolicibacterium canariasense</name>
    <name type="common">Mycobacterium canariasense</name>
    <dbReference type="NCBI Taxonomy" id="228230"/>
    <lineage>
        <taxon>Bacteria</taxon>
        <taxon>Bacillati</taxon>
        <taxon>Actinomycetota</taxon>
        <taxon>Actinomycetes</taxon>
        <taxon>Mycobacteriales</taxon>
        <taxon>Mycobacteriaceae</taxon>
        <taxon>Mycolicibacterium</taxon>
    </lineage>
</organism>
<dbReference type="GO" id="GO:0016491">
    <property type="term" value="F:oxidoreductase activity"/>
    <property type="evidence" value="ECO:0007669"/>
    <property type="project" value="InterPro"/>
</dbReference>
<dbReference type="RefSeq" id="WP_062656983.1">
    <property type="nucleotide sequence ID" value="NZ_BCSY01000045.1"/>
</dbReference>
<dbReference type="STRING" id="228230.RMCC_2843"/>
<dbReference type="SUPFAM" id="SSF50475">
    <property type="entry name" value="FMN-binding split barrel"/>
    <property type="match status" value="1"/>
</dbReference>
<name>A0A100WCQ2_MYCCR</name>
<dbReference type="Pfam" id="PF04075">
    <property type="entry name" value="F420H2_quin_red"/>
    <property type="match status" value="1"/>
</dbReference>
<gene>
    <name evidence="1" type="ORF">RMCC_2843</name>
</gene>
<dbReference type="Proteomes" id="UP000069443">
    <property type="component" value="Unassembled WGS sequence"/>
</dbReference>
<dbReference type="AlphaFoldDB" id="A0A100WCQ2"/>
<comment type="caution">
    <text evidence="1">The sequence shown here is derived from an EMBL/GenBank/DDBJ whole genome shotgun (WGS) entry which is preliminary data.</text>
</comment>
<keyword evidence="2" id="KW-1185">Reference proteome</keyword>
<evidence type="ECO:0000313" key="1">
    <source>
        <dbReference type="EMBL" id="GAS95877.1"/>
    </source>
</evidence>
<dbReference type="NCBIfam" id="TIGR00026">
    <property type="entry name" value="hi_GC_TIGR00026"/>
    <property type="match status" value="1"/>
</dbReference>
<protein>
    <recommendedName>
        <fullName evidence="3">Deazaflavin-dependent nitroreductase family protein</fullName>
    </recommendedName>
</protein>